<keyword evidence="5" id="KW-0804">Transcription</keyword>
<dbReference type="PANTHER" id="PTHR31674">
    <property type="entry name" value="B3 DOMAIN-CONTAINING PROTEIN REM-LIKE 3-RELATED"/>
    <property type="match status" value="1"/>
</dbReference>
<dbReference type="Pfam" id="PF02362">
    <property type="entry name" value="B3"/>
    <property type="match status" value="4"/>
</dbReference>
<dbReference type="GO" id="GO:0005634">
    <property type="term" value="C:nucleus"/>
    <property type="evidence" value="ECO:0007669"/>
    <property type="project" value="UniProtKB-SubCell"/>
</dbReference>
<feature type="region of interest" description="Disordered" evidence="7">
    <location>
        <begin position="599"/>
        <end position="632"/>
    </location>
</feature>
<gene>
    <name evidence="9" type="ORF">MERR_LOCUS20258</name>
</gene>
<proteinExistence type="predicted"/>
<evidence type="ECO:0000256" key="6">
    <source>
        <dbReference type="ARBA" id="ARBA00023242"/>
    </source>
</evidence>
<reference evidence="9" key="1">
    <citation type="submission" date="2020-01" db="EMBL/GenBank/DDBJ databases">
        <authorList>
            <person name="Mishra B."/>
        </authorList>
    </citation>
    <scope>NUCLEOTIDE SEQUENCE [LARGE SCALE GENOMIC DNA]</scope>
</reference>
<evidence type="ECO:0000256" key="1">
    <source>
        <dbReference type="ARBA" id="ARBA00004123"/>
    </source>
</evidence>
<dbReference type="SMART" id="SM01019">
    <property type="entry name" value="B3"/>
    <property type="match status" value="4"/>
</dbReference>
<evidence type="ECO:0000256" key="7">
    <source>
        <dbReference type="SAM" id="MobiDB-lite"/>
    </source>
</evidence>
<dbReference type="PANTHER" id="PTHR31674:SF93">
    <property type="entry name" value="B3 DOMAIN-CONTAINING PROTEIN REM13"/>
    <property type="match status" value="1"/>
</dbReference>
<evidence type="ECO:0000313" key="9">
    <source>
        <dbReference type="EMBL" id="CAA7033023.1"/>
    </source>
</evidence>
<accession>A0A6D2IZP6</accession>
<feature type="domain" description="TF-B3" evidence="8">
    <location>
        <begin position="172"/>
        <end position="268"/>
    </location>
</feature>
<keyword evidence="2" id="KW-0677">Repeat</keyword>
<dbReference type="Proteomes" id="UP000467841">
    <property type="component" value="Unassembled WGS sequence"/>
</dbReference>
<evidence type="ECO:0000256" key="2">
    <source>
        <dbReference type="ARBA" id="ARBA00022737"/>
    </source>
</evidence>
<dbReference type="PROSITE" id="PS50863">
    <property type="entry name" value="B3"/>
    <property type="match status" value="4"/>
</dbReference>
<protein>
    <recommendedName>
        <fullName evidence="8">TF-B3 domain-containing protein</fullName>
    </recommendedName>
</protein>
<feature type="region of interest" description="Disordered" evidence="7">
    <location>
        <begin position="457"/>
        <end position="494"/>
    </location>
</feature>
<organism evidence="9 10">
    <name type="scientific">Microthlaspi erraticum</name>
    <dbReference type="NCBI Taxonomy" id="1685480"/>
    <lineage>
        <taxon>Eukaryota</taxon>
        <taxon>Viridiplantae</taxon>
        <taxon>Streptophyta</taxon>
        <taxon>Embryophyta</taxon>
        <taxon>Tracheophyta</taxon>
        <taxon>Spermatophyta</taxon>
        <taxon>Magnoliopsida</taxon>
        <taxon>eudicotyledons</taxon>
        <taxon>Gunneridae</taxon>
        <taxon>Pentapetalae</taxon>
        <taxon>rosids</taxon>
        <taxon>malvids</taxon>
        <taxon>Brassicales</taxon>
        <taxon>Brassicaceae</taxon>
        <taxon>Coluteocarpeae</taxon>
        <taxon>Microthlaspi</taxon>
    </lineage>
</organism>
<keyword evidence="10" id="KW-1185">Reference proteome</keyword>
<dbReference type="AlphaFoldDB" id="A0A6D2IZP6"/>
<feature type="domain" description="TF-B3" evidence="8">
    <location>
        <begin position="8"/>
        <end position="101"/>
    </location>
</feature>
<comment type="subcellular location">
    <subcellularLocation>
        <location evidence="1">Nucleus</location>
    </subcellularLocation>
</comment>
<dbReference type="InterPro" id="IPR003340">
    <property type="entry name" value="B3_DNA-bd"/>
</dbReference>
<dbReference type="Gene3D" id="2.40.330.10">
    <property type="entry name" value="DNA-binding pseudobarrel domain"/>
    <property type="match status" value="4"/>
</dbReference>
<dbReference type="InterPro" id="IPR039218">
    <property type="entry name" value="REM_fam"/>
</dbReference>
<comment type="caution">
    <text evidence="9">The sequence shown here is derived from an EMBL/GenBank/DDBJ whole genome shotgun (WGS) entry which is preliminary data.</text>
</comment>
<dbReference type="SUPFAM" id="SSF101936">
    <property type="entry name" value="DNA-binding pseudobarrel domain"/>
    <property type="match status" value="4"/>
</dbReference>
<feature type="domain" description="TF-B3" evidence="8">
    <location>
        <begin position="345"/>
        <end position="441"/>
    </location>
</feature>
<keyword evidence="4" id="KW-0238">DNA-binding</keyword>
<name>A0A6D2IZP6_9BRAS</name>
<feature type="domain" description="TF-B3" evidence="8">
    <location>
        <begin position="498"/>
        <end position="594"/>
    </location>
</feature>
<evidence type="ECO:0000256" key="4">
    <source>
        <dbReference type="ARBA" id="ARBA00023125"/>
    </source>
</evidence>
<feature type="compositionally biased region" description="Basic and acidic residues" evidence="7">
    <location>
        <begin position="457"/>
        <end position="481"/>
    </location>
</feature>
<dbReference type="FunFam" id="2.40.330.10:FF:000009">
    <property type="entry name" value="Transcriptional factor B3 family protein"/>
    <property type="match status" value="1"/>
</dbReference>
<keyword evidence="6" id="KW-0539">Nucleus</keyword>
<sequence length="632" mass="71693">MSKSRRLHPQFFHTLVNGFQTHLTIPADFFSKYVEGKSLEKTTAEVKSDGSDINWKVKMTDRRLGEGWEEFAVAHELQIGDVVLVRYEGDMVFHVSDLGPNWCELPSNDNDGQDDIGRSLLKKRLYPTTQVDFSSNDDVSDTELLPRKKKVKKNSPEAEAEAVSSSSSDKSCFVAIVTASNLLSDKLYLPQHFTNLNGLTRNCRKIVIIDGEERSWLLDLRFDESSDTFYISQRWRSFCEENSQKAGGFFRFKLVGNGETPVLSFCPEESIDTIRQSQRECTEASGRESLSTELSNEDIDGYMEPTKIRDIVTCYMVSKEERRSWEREKNNLRGRDSTPSSQKQFVTLTVTPYSVEKCLRSLPRKFTRTNDINEPGMITLLGRDGIKQQTKLHLNKVTGSMNLGDGWRCFVEANGLKIGNSFTFKLIWEDKTPVLSLCCDSGQEEFSKAVEKKSLVIDPSKKQKMSKNENNKEKNRSVEREKKHRRQRVSTPSSQKEFVTLTITPYSVEKNILRLPRKFTKENEINTPGMVTLLGKDGMKQQTKLYLNKVTDIMTLGNGWRCFAKANGLKTGDSFTLKLSWEGTTPVLSLWPAESSIDKGAEGGECSETNQEKSLPIDNNKKKANGINNLGR</sequence>
<evidence type="ECO:0000259" key="8">
    <source>
        <dbReference type="PROSITE" id="PS50863"/>
    </source>
</evidence>
<dbReference type="InterPro" id="IPR015300">
    <property type="entry name" value="DNA-bd_pseudobarrel_sf"/>
</dbReference>
<evidence type="ECO:0000313" key="10">
    <source>
        <dbReference type="Proteomes" id="UP000467841"/>
    </source>
</evidence>
<dbReference type="EMBL" id="CACVBM020001129">
    <property type="protein sequence ID" value="CAA7033023.1"/>
    <property type="molecule type" value="Genomic_DNA"/>
</dbReference>
<dbReference type="OrthoDB" id="1109907at2759"/>
<dbReference type="GO" id="GO:0003677">
    <property type="term" value="F:DNA binding"/>
    <property type="evidence" value="ECO:0007669"/>
    <property type="project" value="UniProtKB-KW"/>
</dbReference>
<evidence type="ECO:0000256" key="3">
    <source>
        <dbReference type="ARBA" id="ARBA00023015"/>
    </source>
</evidence>
<keyword evidence="3" id="KW-0805">Transcription regulation</keyword>
<dbReference type="CDD" id="cd10017">
    <property type="entry name" value="B3_DNA"/>
    <property type="match status" value="4"/>
</dbReference>
<evidence type="ECO:0000256" key="5">
    <source>
        <dbReference type="ARBA" id="ARBA00023163"/>
    </source>
</evidence>